<reference evidence="2" key="1">
    <citation type="journal article" date="2019" name="Int. J. Syst. Evol. Microbiol.">
        <title>The Global Catalogue of Microorganisms (GCM) 10K type strain sequencing project: providing services to taxonomists for standard genome sequencing and annotation.</title>
        <authorList>
            <consortium name="The Broad Institute Genomics Platform"/>
            <consortium name="The Broad Institute Genome Sequencing Center for Infectious Disease"/>
            <person name="Wu L."/>
            <person name="Ma J."/>
        </authorList>
    </citation>
    <scope>NUCLEOTIDE SEQUENCE [LARGE SCALE GENOMIC DNA]</scope>
    <source>
        <strain evidence="2">CECT 7698</strain>
    </source>
</reference>
<dbReference type="PROSITE" id="PS51257">
    <property type="entry name" value="PROKAR_LIPOPROTEIN"/>
    <property type="match status" value="1"/>
</dbReference>
<name>A0ABV7LU22_9GAMM</name>
<protein>
    <recommendedName>
        <fullName evidence="3">YfhG lipoprotein</fullName>
    </recommendedName>
</protein>
<proteinExistence type="predicted"/>
<keyword evidence="2" id="KW-1185">Reference proteome</keyword>
<evidence type="ECO:0000313" key="1">
    <source>
        <dbReference type="EMBL" id="MFC3285746.1"/>
    </source>
</evidence>
<gene>
    <name evidence="1" type="ORF">ACFOEV_19285</name>
</gene>
<accession>A0ABV7LU22</accession>
<dbReference type="EMBL" id="JBHRUG010000043">
    <property type="protein sequence ID" value="MFC3285746.1"/>
    <property type="molecule type" value="Genomic_DNA"/>
</dbReference>
<organism evidence="1 2">
    <name type="scientific">Litchfieldella rifensis</name>
    <dbReference type="NCBI Taxonomy" id="762643"/>
    <lineage>
        <taxon>Bacteria</taxon>
        <taxon>Pseudomonadati</taxon>
        <taxon>Pseudomonadota</taxon>
        <taxon>Gammaproteobacteria</taxon>
        <taxon>Oceanospirillales</taxon>
        <taxon>Halomonadaceae</taxon>
        <taxon>Litchfieldella</taxon>
    </lineage>
</organism>
<sequence length="180" mass="20491">MHYRILSGLLAASLLTGCQWLPEQPDAASQETAEKTTCDEVIPTLVESDCLVEAWIDYGLASQRGDREWRDRMLESLESLKGKSERLHLARAVALSWGSEQEWSQAAELYRNNLHAAPSDLQPLFRYWFNELEGRRAMGERLASSEAQRYQLATKNKELAAKLEALTDIEQNINLRQQSP</sequence>
<comment type="caution">
    <text evidence="1">The sequence shown here is derived from an EMBL/GenBank/DDBJ whole genome shotgun (WGS) entry which is preliminary data.</text>
</comment>
<evidence type="ECO:0000313" key="2">
    <source>
        <dbReference type="Proteomes" id="UP001595579"/>
    </source>
</evidence>
<dbReference type="Proteomes" id="UP001595579">
    <property type="component" value="Unassembled WGS sequence"/>
</dbReference>
<evidence type="ECO:0008006" key="3">
    <source>
        <dbReference type="Google" id="ProtNLM"/>
    </source>
</evidence>
<dbReference type="RefSeq" id="WP_386776523.1">
    <property type="nucleotide sequence ID" value="NZ_JBHRUG010000043.1"/>
</dbReference>